<feature type="compositionally biased region" description="Polar residues" evidence="2">
    <location>
        <begin position="11"/>
        <end position="33"/>
    </location>
</feature>
<dbReference type="GO" id="GO:0061630">
    <property type="term" value="F:ubiquitin protein ligase activity"/>
    <property type="evidence" value="ECO:0007669"/>
    <property type="project" value="TreeGrafter"/>
</dbReference>
<evidence type="ECO:0000259" key="3">
    <source>
        <dbReference type="PROSITE" id="PS50089"/>
    </source>
</evidence>
<feature type="compositionally biased region" description="Acidic residues" evidence="2">
    <location>
        <begin position="1047"/>
        <end position="1071"/>
    </location>
</feature>
<dbReference type="Proteomes" id="UP001212152">
    <property type="component" value="Unassembled WGS sequence"/>
</dbReference>
<reference evidence="4" key="1">
    <citation type="submission" date="2020-05" db="EMBL/GenBank/DDBJ databases">
        <title>Phylogenomic resolution of chytrid fungi.</title>
        <authorList>
            <person name="Stajich J.E."/>
            <person name="Amses K."/>
            <person name="Simmons R."/>
            <person name="Seto K."/>
            <person name="Myers J."/>
            <person name="Bonds A."/>
            <person name="Quandt C.A."/>
            <person name="Barry K."/>
            <person name="Liu P."/>
            <person name="Grigoriev I."/>
            <person name="Longcore J.E."/>
            <person name="James T.Y."/>
        </authorList>
    </citation>
    <scope>NUCLEOTIDE SEQUENCE</scope>
    <source>
        <strain evidence="4">JEL0379</strain>
    </source>
</reference>
<evidence type="ECO:0000313" key="4">
    <source>
        <dbReference type="EMBL" id="KAJ3180679.1"/>
    </source>
</evidence>
<organism evidence="4 5">
    <name type="scientific">Geranomyces variabilis</name>
    <dbReference type="NCBI Taxonomy" id="109894"/>
    <lineage>
        <taxon>Eukaryota</taxon>
        <taxon>Fungi</taxon>
        <taxon>Fungi incertae sedis</taxon>
        <taxon>Chytridiomycota</taxon>
        <taxon>Chytridiomycota incertae sedis</taxon>
        <taxon>Chytridiomycetes</taxon>
        <taxon>Spizellomycetales</taxon>
        <taxon>Powellomycetaceae</taxon>
        <taxon>Geranomyces</taxon>
    </lineage>
</organism>
<feature type="compositionally biased region" description="Basic and acidic residues" evidence="2">
    <location>
        <begin position="113"/>
        <end position="133"/>
    </location>
</feature>
<dbReference type="GO" id="GO:0008270">
    <property type="term" value="F:zinc ion binding"/>
    <property type="evidence" value="ECO:0007669"/>
    <property type="project" value="UniProtKB-KW"/>
</dbReference>
<feature type="compositionally biased region" description="Low complexity" evidence="2">
    <location>
        <begin position="451"/>
        <end position="470"/>
    </location>
</feature>
<gene>
    <name evidence="4" type="ORF">HDU87_001792</name>
</gene>
<feature type="region of interest" description="Disordered" evidence="2">
    <location>
        <begin position="990"/>
        <end position="1093"/>
    </location>
</feature>
<evidence type="ECO:0000256" key="1">
    <source>
        <dbReference type="PROSITE-ProRule" id="PRU00175"/>
    </source>
</evidence>
<dbReference type="InterPro" id="IPR051438">
    <property type="entry name" value="RNF_E3_ubiq-protein_ligase"/>
</dbReference>
<protein>
    <recommendedName>
        <fullName evidence="3">RING-type domain-containing protein</fullName>
    </recommendedName>
</protein>
<dbReference type="GO" id="GO:0000209">
    <property type="term" value="P:protein polyubiquitination"/>
    <property type="evidence" value="ECO:0007669"/>
    <property type="project" value="TreeGrafter"/>
</dbReference>
<dbReference type="AlphaFoldDB" id="A0AAD5XP58"/>
<sequence>MIGSWPATATAGGSQAPTTSFPTTILQPATTSHDGGDARVVAKTDTLAPAAPPAELARPSDLLPAAPEEEGQEEEDAELLDLPSSPTGSVTGGQLHRRARPLKRSSRSKSRERRAERSQEARDDESGLRRGEEQPTVLCPSDDEGKLLQAWSAPQGTDDIRASFIVTEEGVELGQSAVVDMPKVQSAQEVYTVNIPLEPSDPVQISKSVEVTLENGETFVVSNGTPEATSVTVTMPSSPSDVVEAAVLPTSPRIPPRCVSPLPVASLQKPLPPLPITVAPTTTTTTTTTIPIPVRMASKLPVTAQWVQPTPISIPDNKLSARPTLFKKRPSTVSEASPVVESPVTNGRSSDEFSHPPTPALMDRSLSSDGSTSDGVFSPRASVEAVVDFEGGVISASSNLRSTGSVRSLFRKRPGISVDSVGASASEHPRELSPTSPSTSRKGLDLPPGTAFAADANNGNGASQAANSANEPALSTSPSSLSMAEMLAPPTAQQIVEIVGPAMQSFQMRQTDPLAPGTYSVVANELAVPVTQSQPGVSVTQAFVEAGFASRAAPAAGRVSHYVPREYPTDVPAQPSQPTSPPVRQLSSRASVIIAPRISSLGTARREDVSRKRFTYLGGENLAAASYLKPILQRPDDAGTAFVPLDPREVATCPLCADICERAVRLSCCENVCCSSCIWRWLANRTTCPFCRTRIAPENVAPAPEVQEVIDRLTVKCKVTDCGWEGLRSDLKAHVTNTPEHLVPDRPSFRVVAPFAGKNYVHRRSTDFSHHRRSLSVRHNAGGDTRTLPRMQELFAPDMQPSQLQAIQPLPFTLNRSSGSRRIHIPLRSAHPRIMFRRISGYGSPSGFVKTIHANASAPCIGIPPRVASAVLGLPTPRLGLPPLEDGDDDDDAQEEKNAADSDPPTTARPPSDVPDAPTDEVTLTATIPAPTTGAAWRTRTSASTSSSSRRSSTYSTRRSAYASSRRTSRHAGETSWDLIPDEADLGNALHTAAAAAGTGTGTGARRRETQRSSRSNAAAARSSGSSSGRSRRSTATTTTLSKLAAADEDWQDVEGNPDSDDGNGEADDGVDGAAGSATLSARLSPSGRTVSD</sequence>
<dbReference type="PANTHER" id="PTHR46016">
    <property type="entry name" value="ZINC FINGER, RING/FYVE/PHD-TYPE"/>
    <property type="match status" value="1"/>
</dbReference>
<comment type="caution">
    <text evidence="4">The sequence shown here is derived from an EMBL/GenBank/DDBJ whole genome shotgun (WGS) entry which is preliminary data.</text>
</comment>
<feature type="compositionally biased region" description="Polar residues" evidence="2">
    <location>
        <begin position="473"/>
        <end position="482"/>
    </location>
</feature>
<accession>A0AAD5XP58</accession>
<feature type="region of interest" description="Disordered" evidence="2">
    <location>
        <begin position="326"/>
        <end position="377"/>
    </location>
</feature>
<feature type="compositionally biased region" description="Low complexity" evidence="2">
    <location>
        <begin position="331"/>
        <end position="345"/>
    </location>
</feature>
<proteinExistence type="predicted"/>
<feature type="compositionally biased region" description="Polar residues" evidence="2">
    <location>
        <begin position="365"/>
        <end position="375"/>
    </location>
</feature>
<keyword evidence="1" id="KW-0862">Zinc</keyword>
<evidence type="ECO:0000256" key="2">
    <source>
        <dbReference type="SAM" id="MobiDB-lite"/>
    </source>
</evidence>
<dbReference type="InterPro" id="IPR013083">
    <property type="entry name" value="Znf_RING/FYVE/PHD"/>
</dbReference>
<feature type="compositionally biased region" description="Acidic residues" evidence="2">
    <location>
        <begin position="67"/>
        <end position="79"/>
    </location>
</feature>
<feature type="compositionally biased region" description="Polar residues" evidence="2">
    <location>
        <begin position="1079"/>
        <end position="1093"/>
    </location>
</feature>
<name>A0AAD5XP58_9FUNG</name>
<feature type="compositionally biased region" description="Acidic residues" evidence="2">
    <location>
        <begin position="885"/>
        <end position="894"/>
    </location>
</feature>
<evidence type="ECO:0000313" key="5">
    <source>
        <dbReference type="Proteomes" id="UP001212152"/>
    </source>
</evidence>
<dbReference type="Gene3D" id="3.30.40.10">
    <property type="entry name" value="Zinc/RING finger domain, C3HC4 (zinc finger)"/>
    <property type="match status" value="1"/>
</dbReference>
<keyword evidence="5" id="KW-1185">Reference proteome</keyword>
<feature type="region of interest" description="Disordered" evidence="2">
    <location>
        <begin position="1"/>
        <end position="143"/>
    </location>
</feature>
<feature type="compositionally biased region" description="Low complexity" evidence="2">
    <location>
        <begin position="923"/>
        <end position="966"/>
    </location>
</feature>
<dbReference type="EMBL" id="JADGJQ010000015">
    <property type="protein sequence ID" value="KAJ3180679.1"/>
    <property type="molecule type" value="Genomic_DNA"/>
</dbReference>
<keyword evidence="1" id="KW-0863">Zinc-finger</keyword>
<dbReference type="GO" id="GO:0006511">
    <property type="term" value="P:ubiquitin-dependent protein catabolic process"/>
    <property type="evidence" value="ECO:0007669"/>
    <property type="project" value="TreeGrafter"/>
</dbReference>
<feature type="region of interest" description="Disordered" evidence="2">
    <location>
        <begin position="420"/>
        <end position="482"/>
    </location>
</feature>
<dbReference type="PROSITE" id="PS50089">
    <property type="entry name" value="ZF_RING_2"/>
    <property type="match status" value="1"/>
</dbReference>
<feature type="region of interest" description="Disordered" evidence="2">
    <location>
        <begin position="878"/>
        <end position="976"/>
    </location>
</feature>
<dbReference type="InterPro" id="IPR001841">
    <property type="entry name" value="Znf_RING"/>
</dbReference>
<feature type="compositionally biased region" description="Low complexity" evidence="2">
    <location>
        <begin position="1013"/>
        <end position="1045"/>
    </location>
</feature>
<feature type="compositionally biased region" description="Basic residues" evidence="2">
    <location>
        <begin position="95"/>
        <end position="112"/>
    </location>
</feature>
<feature type="domain" description="RING-type" evidence="3">
    <location>
        <begin position="653"/>
        <end position="692"/>
    </location>
</feature>
<dbReference type="SUPFAM" id="SSF57850">
    <property type="entry name" value="RING/U-box"/>
    <property type="match status" value="1"/>
</dbReference>
<feature type="region of interest" description="Disordered" evidence="2">
    <location>
        <begin position="566"/>
        <end position="586"/>
    </location>
</feature>
<dbReference type="PANTHER" id="PTHR46016:SF1">
    <property type="entry name" value="RING-TYPE DOMAIN-CONTAINING PROTEIN"/>
    <property type="match status" value="1"/>
</dbReference>
<keyword evidence="1" id="KW-0479">Metal-binding</keyword>